<feature type="transmembrane region" description="Helical" evidence="6">
    <location>
        <begin position="43"/>
        <end position="68"/>
    </location>
</feature>
<dbReference type="SUPFAM" id="SSF103473">
    <property type="entry name" value="MFS general substrate transporter"/>
    <property type="match status" value="1"/>
</dbReference>
<comment type="subcellular location">
    <subcellularLocation>
        <location evidence="1">Membrane</location>
        <topology evidence="1">Multi-pass membrane protein</topology>
    </subcellularLocation>
</comment>
<dbReference type="RefSeq" id="WP_256618341.1">
    <property type="nucleotide sequence ID" value="NZ_JANIBC010000002.1"/>
</dbReference>
<reference evidence="8" key="1">
    <citation type="submission" date="2022-07" db="EMBL/GenBank/DDBJ databases">
        <title>Parvularcula maris sp. nov., an algicidal bacterium isolated from seawater.</title>
        <authorList>
            <person name="Li F."/>
        </authorList>
    </citation>
    <scope>NUCLEOTIDE SEQUENCE</scope>
    <source>
        <strain evidence="8">BGMRC 0090</strain>
    </source>
</reference>
<evidence type="ECO:0000256" key="2">
    <source>
        <dbReference type="ARBA" id="ARBA00022448"/>
    </source>
</evidence>
<keyword evidence="2" id="KW-0813">Transport</keyword>
<dbReference type="PROSITE" id="PS50850">
    <property type="entry name" value="MFS"/>
    <property type="match status" value="1"/>
</dbReference>
<proteinExistence type="predicted"/>
<dbReference type="Pfam" id="PF07690">
    <property type="entry name" value="MFS_1"/>
    <property type="match status" value="1"/>
</dbReference>
<dbReference type="AlphaFoldDB" id="A0A9X2L7Q6"/>
<feature type="transmembrane region" description="Helical" evidence="6">
    <location>
        <begin position="410"/>
        <end position="433"/>
    </location>
</feature>
<feature type="transmembrane region" description="Helical" evidence="6">
    <location>
        <begin position="334"/>
        <end position="351"/>
    </location>
</feature>
<keyword evidence="5 6" id="KW-0472">Membrane</keyword>
<comment type="caution">
    <text evidence="8">The sequence shown here is derived from an EMBL/GenBank/DDBJ whole genome shotgun (WGS) entry which is preliminary data.</text>
</comment>
<dbReference type="EMBL" id="JANIBC010000002">
    <property type="protein sequence ID" value="MCQ8184513.1"/>
    <property type="molecule type" value="Genomic_DNA"/>
</dbReference>
<keyword evidence="3 6" id="KW-0812">Transmembrane</keyword>
<evidence type="ECO:0000313" key="8">
    <source>
        <dbReference type="EMBL" id="MCQ8184513.1"/>
    </source>
</evidence>
<evidence type="ECO:0000259" key="7">
    <source>
        <dbReference type="PROSITE" id="PS50850"/>
    </source>
</evidence>
<feature type="transmembrane region" description="Helical" evidence="6">
    <location>
        <begin position="80"/>
        <end position="100"/>
    </location>
</feature>
<dbReference type="GO" id="GO:0022857">
    <property type="term" value="F:transmembrane transporter activity"/>
    <property type="evidence" value="ECO:0007669"/>
    <property type="project" value="InterPro"/>
</dbReference>
<keyword evidence="9" id="KW-1185">Reference proteome</keyword>
<dbReference type="InterPro" id="IPR020846">
    <property type="entry name" value="MFS_dom"/>
</dbReference>
<dbReference type="InterPro" id="IPR011701">
    <property type="entry name" value="MFS"/>
</dbReference>
<sequence>MAKLQNRGAVLGLLTVVYAFNFIDRQILGVLAPFIQGDLGLTGTQIGLLTGAVFAVFYTFVGIPLAGLVDNTRTMKFGSFSITFDRVTIIALSLATWSFFTMLTGFAGGFFALALLRIGVAVGEAGCSPPSHSLLSDLYAPKERGKALATYSLGIPFGIMFAYFVNAFFVSGGTVEWRTAFVVVGAVGLPFAFLVKRLVPEPERGRLDAGAKVEKLTFKEGLSRLAKVPSYWTMAFGVAFASFGSYSVSNFVMAYIVGVPNQMAGMFSELPLFWLLIGLGVGNAIFYAGGTYLGGVVADHFGKRSVGAYGLVPAVTIGIAALAIALAWMTGSAFVFFALLSAHIFFLGFYLGPSFSVAQNLAGVSVRATSTAVFFFVLNLIALGGGPTYTGWIWDRFAATNLSQLEALRMALWTLSVPWVLAVVLFAVSAKLLPKDWERAQAG</sequence>
<gene>
    <name evidence="8" type="ORF">NOG11_03850</name>
</gene>
<keyword evidence="4 6" id="KW-1133">Transmembrane helix</keyword>
<dbReference type="Proteomes" id="UP001142610">
    <property type="component" value="Unassembled WGS sequence"/>
</dbReference>
<feature type="transmembrane region" description="Helical" evidence="6">
    <location>
        <begin position="231"/>
        <end position="257"/>
    </location>
</feature>
<evidence type="ECO:0000313" key="9">
    <source>
        <dbReference type="Proteomes" id="UP001142610"/>
    </source>
</evidence>
<feature type="domain" description="Major facilitator superfamily (MFS) profile" evidence="7">
    <location>
        <begin position="10"/>
        <end position="434"/>
    </location>
</feature>
<feature type="transmembrane region" description="Helical" evidence="6">
    <location>
        <begin position="372"/>
        <end position="390"/>
    </location>
</feature>
<evidence type="ECO:0000256" key="6">
    <source>
        <dbReference type="SAM" id="Phobius"/>
    </source>
</evidence>
<evidence type="ECO:0000256" key="4">
    <source>
        <dbReference type="ARBA" id="ARBA00022989"/>
    </source>
</evidence>
<protein>
    <submittedName>
        <fullName evidence="8">MFS transporter</fullName>
    </submittedName>
</protein>
<dbReference type="InterPro" id="IPR044770">
    <property type="entry name" value="MFS_spinster-like"/>
</dbReference>
<evidence type="ECO:0000256" key="5">
    <source>
        <dbReference type="ARBA" id="ARBA00023136"/>
    </source>
</evidence>
<feature type="transmembrane region" description="Helical" evidence="6">
    <location>
        <begin position="177"/>
        <end position="195"/>
    </location>
</feature>
<dbReference type="GO" id="GO:0016020">
    <property type="term" value="C:membrane"/>
    <property type="evidence" value="ECO:0007669"/>
    <property type="project" value="UniProtKB-SubCell"/>
</dbReference>
<dbReference type="Gene3D" id="1.20.1250.20">
    <property type="entry name" value="MFS general substrate transporter like domains"/>
    <property type="match status" value="1"/>
</dbReference>
<accession>A0A9X2L7Q6</accession>
<dbReference type="PANTHER" id="PTHR23505">
    <property type="entry name" value="SPINSTER"/>
    <property type="match status" value="1"/>
</dbReference>
<dbReference type="CDD" id="cd17328">
    <property type="entry name" value="MFS_spinster_like"/>
    <property type="match status" value="1"/>
</dbReference>
<dbReference type="InterPro" id="IPR036259">
    <property type="entry name" value="MFS_trans_sf"/>
</dbReference>
<name>A0A9X2L7Q6_9PROT</name>
<evidence type="ECO:0000256" key="1">
    <source>
        <dbReference type="ARBA" id="ARBA00004141"/>
    </source>
</evidence>
<dbReference type="PANTHER" id="PTHR23505:SF79">
    <property type="entry name" value="PROTEIN SPINSTER"/>
    <property type="match status" value="1"/>
</dbReference>
<feature type="transmembrane region" description="Helical" evidence="6">
    <location>
        <begin position="306"/>
        <end position="328"/>
    </location>
</feature>
<evidence type="ECO:0000256" key="3">
    <source>
        <dbReference type="ARBA" id="ARBA00022692"/>
    </source>
</evidence>
<feature type="transmembrane region" description="Helical" evidence="6">
    <location>
        <begin position="272"/>
        <end position="294"/>
    </location>
</feature>
<feature type="transmembrane region" description="Helical" evidence="6">
    <location>
        <begin position="148"/>
        <end position="171"/>
    </location>
</feature>
<organism evidence="8 9">
    <name type="scientific">Parvularcula maris</name>
    <dbReference type="NCBI Taxonomy" id="2965077"/>
    <lineage>
        <taxon>Bacteria</taxon>
        <taxon>Pseudomonadati</taxon>
        <taxon>Pseudomonadota</taxon>
        <taxon>Alphaproteobacteria</taxon>
        <taxon>Parvularculales</taxon>
        <taxon>Parvularculaceae</taxon>
        <taxon>Parvularcula</taxon>
    </lineage>
</organism>